<proteinExistence type="predicted"/>
<evidence type="ECO:0000313" key="1">
    <source>
        <dbReference type="EMBL" id="AOW05503.1"/>
    </source>
</evidence>
<gene>
    <name evidence="1" type="ORF">YALI1_E19723g</name>
</gene>
<dbReference type="Proteomes" id="UP000182444">
    <property type="component" value="Chromosome 1E"/>
</dbReference>
<dbReference type="GeneID" id="94583628"/>
<accession>A0A1D8NIN6</accession>
<dbReference type="EMBL" id="CP017557">
    <property type="protein sequence ID" value="AOW05503.1"/>
    <property type="molecule type" value="Genomic_DNA"/>
</dbReference>
<organism evidence="1 2">
    <name type="scientific">Yarrowia lipolytica</name>
    <name type="common">Candida lipolytica</name>
    <dbReference type="NCBI Taxonomy" id="4952"/>
    <lineage>
        <taxon>Eukaryota</taxon>
        <taxon>Fungi</taxon>
        <taxon>Dikarya</taxon>
        <taxon>Ascomycota</taxon>
        <taxon>Saccharomycotina</taxon>
        <taxon>Dipodascomycetes</taxon>
        <taxon>Dipodascales</taxon>
        <taxon>Dipodascales incertae sedis</taxon>
        <taxon>Yarrowia</taxon>
    </lineage>
</organism>
<reference evidence="1 2" key="1">
    <citation type="journal article" date="2016" name="PLoS ONE">
        <title>Sequence Assembly of Yarrowia lipolytica Strain W29/CLIB89 Shows Transposable Element Diversity.</title>
        <authorList>
            <person name="Magnan C."/>
            <person name="Yu J."/>
            <person name="Chang I."/>
            <person name="Jahn E."/>
            <person name="Kanomata Y."/>
            <person name="Wu J."/>
            <person name="Zeller M."/>
            <person name="Oakes M."/>
            <person name="Baldi P."/>
            <person name="Sandmeyer S."/>
        </authorList>
    </citation>
    <scope>NUCLEOTIDE SEQUENCE [LARGE SCALE GENOMIC DNA]</scope>
    <source>
        <strain evidence="2">CLIB89(W29)</strain>
    </source>
</reference>
<protein>
    <submittedName>
        <fullName evidence="1">Uncharacterized protein</fullName>
    </submittedName>
</protein>
<name>A0A1D8NIN6_YARLL</name>
<evidence type="ECO:0000313" key="2">
    <source>
        <dbReference type="Proteomes" id="UP000182444"/>
    </source>
</evidence>
<dbReference type="RefSeq" id="XP_068139123.1">
    <property type="nucleotide sequence ID" value="XM_068283022.1"/>
</dbReference>
<dbReference type="VEuPathDB" id="FungiDB:YALI1_E19723g"/>
<sequence length="74" mass="7791">MAGRVGPCCSHSGQGNVITAQVHNISIGAVEPAEHLDNGLGSRAGRLRFDSCLLHEPSPFRNPGSFHIDEAVAK</sequence>
<dbReference type="AlphaFoldDB" id="A0A1D8NIN6"/>